<evidence type="ECO:0000256" key="4">
    <source>
        <dbReference type="SAM" id="SignalP"/>
    </source>
</evidence>
<evidence type="ECO:0000313" key="5">
    <source>
        <dbReference type="EMBL" id="RVT87470.1"/>
    </source>
</evidence>
<feature type="signal peptide" evidence="4">
    <location>
        <begin position="1"/>
        <end position="23"/>
    </location>
</feature>
<keyword evidence="4" id="KW-0732">Signal</keyword>
<evidence type="ECO:0000256" key="1">
    <source>
        <dbReference type="ARBA" id="ARBA00022737"/>
    </source>
</evidence>
<gene>
    <name evidence="5" type="primary">pilW</name>
    <name evidence="5" type="ORF">EOD73_00070</name>
</gene>
<dbReference type="Pfam" id="PF14559">
    <property type="entry name" value="TPR_19"/>
    <property type="match status" value="1"/>
</dbReference>
<dbReference type="InterPro" id="IPR013360">
    <property type="entry name" value="Pilus_4_PilW"/>
</dbReference>
<dbReference type="InterPro" id="IPR050498">
    <property type="entry name" value="Ycf3"/>
</dbReference>
<dbReference type="GO" id="GO:0009279">
    <property type="term" value="C:cell outer membrane"/>
    <property type="evidence" value="ECO:0007669"/>
    <property type="project" value="TreeGrafter"/>
</dbReference>
<name>A0A3S2V3L4_9BURK</name>
<dbReference type="PANTHER" id="PTHR44858">
    <property type="entry name" value="TETRATRICOPEPTIDE REPEAT PROTEIN 6"/>
    <property type="match status" value="1"/>
</dbReference>
<dbReference type="NCBIfam" id="TIGR02521">
    <property type="entry name" value="type_IV_pilW"/>
    <property type="match status" value="1"/>
</dbReference>
<comment type="caution">
    <text evidence="5">The sequence shown here is derived from an EMBL/GenBank/DDBJ whole genome shotgun (WGS) entry which is preliminary data.</text>
</comment>
<feature type="repeat" description="TPR" evidence="3">
    <location>
        <begin position="46"/>
        <end position="79"/>
    </location>
</feature>
<proteinExistence type="predicted"/>
<evidence type="ECO:0000256" key="2">
    <source>
        <dbReference type="ARBA" id="ARBA00022803"/>
    </source>
</evidence>
<dbReference type="InterPro" id="IPR019734">
    <property type="entry name" value="TPR_rpt"/>
</dbReference>
<feature type="repeat" description="TPR" evidence="3">
    <location>
        <begin position="150"/>
        <end position="183"/>
    </location>
</feature>
<keyword evidence="2 3" id="KW-0802">TPR repeat</keyword>
<dbReference type="RefSeq" id="WP_127679666.1">
    <property type="nucleotide sequence ID" value="NZ_SACM01000001.1"/>
</dbReference>
<dbReference type="OrthoDB" id="9814042at2"/>
<reference evidence="5 6" key="1">
    <citation type="submission" date="2019-01" db="EMBL/GenBank/DDBJ databases">
        <authorList>
            <person name="Chen W.-M."/>
        </authorList>
    </citation>
    <scope>NUCLEOTIDE SEQUENCE [LARGE SCALE GENOMIC DNA]</scope>
    <source>
        <strain evidence="5 6">CCP-18</strain>
    </source>
</reference>
<keyword evidence="1" id="KW-0677">Repeat</keyword>
<organism evidence="5 6">
    <name type="scientific">Inhella crocodyli</name>
    <dbReference type="NCBI Taxonomy" id="2499851"/>
    <lineage>
        <taxon>Bacteria</taxon>
        <taxon>Pseudomonadati</taxon>
        <taxon>Pseudomonadota</taxon>
        <taxon>Betaproteobacteria</taxon>
        <taxon>Burkholderiales</taxon>
        <taxon>Sphaerotilaceae</taxon>
        <taxon>Inhella</taxon>
    </lineage>
</organism>
<evidence type="ECO:0000256" key="3">
    <source>
        <dbReference type="PROSITE-ProRule" id="PRU00339"/>
    </source>
</evidence>
<evidence type="ECO:0000313" key="6">
    <source>
        <dbReference type="Proteomes" id="UP000288587"/>
    </source>
</evidence>
<dbReference type="Gene3D" id="1.25.40.10">
    <property type="entry name" value="Tetratricopeptide repeat domain"/>
    <property type="match status" value="1"/>
</dbReference>
<dbReference type="AlphaFoldDB" id="A0A3S2V3L4"/>
<dbReference type="GO" id="GO:0046813">
    <property type="term" value="P:receptor-mediated virion attachment to host cell"/>
    <property type="evidence" value="ECO:0007669"/>
    <property type="project" value="TreeGrafter"/>
</dbReference>
<sequence length="268" mass="29498">MRLRLSLLLVIAMLATLVGCVQTGGASGAREVPKTDIDSSDLERRAAMRLELAAGYLARGQHAVALDEVKQALSLRPDSREGLNLRALVLAAMGERAAAEEGFRRTLALYPRDPDTLHNQGWFYCQQGRFQTAQASFAEALTQSENRAPARTWLAKGVCEGMGAQWAEAQQSLQRAFELDPGNPAVAFNLAEVLLKNGQLERAQFYVARVNAQRETVNAQSLWLAARIEHRRGNMAGATEWGERLVREFPQSKEALSYGARRFDEGGA</sequence>
<dbReference type="PANTHER" id="PTHR44858:SF1">
    <property type="entry name" value="UDP-N-ACETYLGLUCOSAMINE--PEPTIDE N-ACETYLGLUCOSAMINYLTRANSFERASE SPINDLY-RELATED"/>
    <property type="match status" value="1"/>
</dbReference>
<dbReference type="PROSITE" id="PS51257">
    <property type="entry name" value="PROKAR_LIPOPROTEIN"/>
    <property type="match status" value="1"/>
</dbReference>
<protein>
    <submittedName>
        <fullName evidence="5">Type IV pilus biogenesis/stability protein PilW</fullName>
    </submittedName>
</protein>
<feature type="chain" id="PRO_5018701847" evidence="4">
    <location>
        <begin position="24"/>
        <end position="268"/>
    </location>
</feature>
<accession>A0A3S2V3L4</accession>
<dbReference type="Proteomes" id="UP000288587">
    <property type="component" value="Unassembled WGS sequence"/>
</dbReference>
<keyword evidence="6" id="KW-1185">Reference proteome</keyword>
<dbReference type="EMBL" id="SACM01000001">
    <property type="protein sequence ID" value="RVT87470.1"/>
    <property type="molecule type" value="Genomic_DNA"/>
</dbReference>
<dbReference type="Pfam" id="PF13432">
    <property type="entry name" value="TPR_16"/>
    <property type="match status" value="1"/>
</dbReference>
<dbReference type="InterPro" id="IPR011990">
    <property type="entry name" value="TPR-like_helical_dom_sf"/>
</dbReference>
<dbReference type="Pfam" id="PF13431">
    <property type="entry name" value="TPR_17"/>
    <property type="match status" value="1"/>
</dbReference>
<dbReference type="SMART" id="SM00028">
    <property type="entry name" value="TPR"/>
    <property type="match status" value="4"/>
</dbReference>
<dbReference type="PROSITE" id="PS50005">
    <property type="entry name" value="TPR"/>
    <property type="match status" value="2"/>
</dbReference>
<dbReference type="SUPFAM" id="SSF48452">
    <property type="entry name" value="TPR-like"/>
    <property type="match status" value="1"/>
</dbReference>